<sequence length="225" mass="26135">MEIDYTTIMETIEESASMGSKYKIIEDISNMDYGSFRDYIATTDGTIVFKRILVCLGALFIGMVHRGKIPRVIKDKFNKSIEFIAEMIIWKAKTQITQLILAAIDECTLKKEYNEMKEQIIEVVNKIENVNTMITTVSNEKIDFKILEMCERKMIELDDQLRNIEKSVDRRISNYDWRITALSERAIPHIDIINQNMSEQSEAHAVQQHENKVAKVKSYSARDKL</sequence>
<dbReference type="EMBL" id="MH453872">
    <property type="protein sequence ID" value="AXF38740.1"/>
    <property type="molecule type" value="Genomic_RNA"/>
</dbReference>
<evidence type="ECO:0000256" key="2">
    <source>
        <dbReference type="SAM" id="Phobius"/>
    </source>
</evidence>
<keyword evidence="2" id="KW-0812">Transmembrane</keyword>
<organism evidence="3">
    <name type="scientific">Ruddy turnstone rotavirus</name>
    <dbReference type="NCBI Taxonomy" id="2212774"/>
    <lineage>
        <taxon>Viruses</taxon>
        <taxon>Riboviria</taxon>
        <taxon>Orthornavirae</taxon>
        <taxon>Duplornaviricota</taxon>
        <taxon>Resentoviricetes</taxon>
        <taxon>Reovirales</taxon>
        <taxon>Sedoreoviridae</taxon>
        <taxon>Rotavirus</taxon>
    </lineage>
</organism>
<feature type="coiled-coil region" evidence="1">
    <location>
        <begin position="113"/>
        <end position="167"/>
    </location>
</feature>
<evidence type="ECO:0000256" key="1">
    <source>
        <dbReference type="SAM" id="Coils"/>
    </source>
</evidence>
<proteinExistence type="predicted"/>
<name>A0A3G1RPQ8_9REOV</name>
<keyword evidence="2" id="KW-0472">Membrane</keyword>
<protein>
    <submittedName>
        <fullName evidence="3">Non-structural protein 4</fullName>
    </submittedName>
</protein>
<accession>A0A3G1RPQ8</accession>
<evidence type="ECO:0000313" key="3">
    <source>
        <dbReference type="EMBL" id="AXF38740.1"/>
    </source>
</evidence>
<reference evidence="3" key="1">
    <citation type="journal article" date="2018" name="Mol. Ecol.">
        <title>Virus-virus interactions and host ecology are associated with RNA virome structure in wild birds.</title>
        <authorList>
            <person name="Wille M."/>
            <person name="Eden J.S."/>
            <person name="Shi M."/>
            <person name="Klaassen M."/>
            <person name="Hurt A.C."/>
            <person name="Holmes E.C."/>
        </authorList>
    </citation>
    <scope>NUCLEOTIDE SEQUENCE</scope>
    <source>
        <strain evidence="3">MW05</strain>
    </source>
</reference>
<feature type="transmembrane region" description="Helical" evidence="2">
    <location>
        <begin position="47"/>
        <end position="64"/>
    </location>
</feature>
<keyword evidence="2" id="KW-1133">Transmembrane helix</keyword>
<keyword evidence="1" id="KW-0175">Coiled coil</keyword>
<gene>
    <name evidence="3" type="primary">NSP4</name>
</gene>